<evidence type="ECO:0000256" key="1">
    <source>
        <dbReference type="ARBA" id="ARBA00007274"/>
    </source>
</evidence>
<keyword evidence="2 5" id="KW-0808">Transferase</keyword>
<comment type="catalytic activity">
    <reaction evidence="5">
        <text>L-serine + acetyl-CoA = O-acetyl-L-serine + CoA</text>
        <dbReference type="Rhea" id="RHEA:24560"/>
        <dbReference type="ChEBI" id="CHEBI:33384"/>
        <dbReference type="ChEBI" id="CHEBI:57287"/>
        <dbReference type="ChEBI" id="CHEBI:57288"/>
        <dbReference type="ChEBI" id="CHEBI:58340"/>
        <dbReference type="EC" id="2.3.1.30"/>
    </reaction>
</comment>
<evidence type="ECO:0000313" key="7">
    <source>
        <dbReference type="Proteomes" id="UP000594059"/>
    </source>
</evidence>
<evidence type="ECO:0000313" key="6">
    <source>
        <dbReference type="EMBL" id="QOW18798.1"/>
    </source>
</evidence>
<dbReference type="Pfam" id="PF00132">
    <property type="entry name" value="Hexapep"/>
    <property type="match status" value="1"/>
</dbReference>
<dbReference type="Gene3D" id="2.160.10.10">
    <property type="entry name" value="Hexapeptide repeat proteins"/>
    <property type="match status" value="1"/>
</dbReference>
<dbReference type="EMBL" id="CP063656">
    <property type="protein sequence ID" value="QOW18798.1"/>
    <property type="molecule type" value="Genomic_DNA"/>
</dbReference>
<name>A0A7S6ZRG8_9GAMM</name>
<evidence type="ECO:0000256" key="4">
    <source>
        <dbReference type="ARBA" id="ARBA00023315"/>
    </source>
</evidence>
<protein>
    <recommendedName>
        <fullName evidence="5">Serine acetyltransferase</fullName>
        <ecNumber evidence="5">2.3.1.30</ecNumber>
    </recommendedName>
</protein>
<organism evidence="6 7">
    <name type="scientific">Novilysobacter ciconiae</name>
    <dbReference type="NCBI Taxonomy" id="2781022"/>
    <lineage>
        <taxon>Bacteria</taxon>
        <taxon>Pseudomonadati</taxon>
        <taxon>Pseudomonadota</taxon>
        <taxon>Gammaproteobacteria</taxon>
        <taxon>Lysobacterales</taxon>
        <taxon>Lysobacteraceae</taxon>
        <taxon>Novilysobacter</taxon>
    </lineage>
</organism>
<keyword evidence="7" id="KW-1185">Reference proteome</keyword>
<dbReference type="EC" id="2.3.1.30" evidence="5"/>
<accession>A0A7S6ZRG8</accession>
<dbReference type="GO" id="GO:0006535">
    <property type="term" value="P:cysteine biosynthetic process from serine"/>
    <property type="evidence" value="ECO:0007669"/>
    <property type="project" value="InterPro"/>
</dbReference>
<keyword evidence="3" id="KW-0677">Repeat</keyword>
<dbReference type="Proteomes" id="UP000594059">
    <property type="component" value="Chromosome"/>
</dbReference>
<dbReference type="AlphaFoldDB" id="A0A7S6ZRG8"/>
<dbReference type="GO" id="GO:0009001">
    <property type="term" value="F:serine O-acetyltransferase activity"/>
    <property type="evidence" value="ECO:0007669"/>
    <property type="project" value="UniProtKB-EC"/>
</dbReference>
<dbReference type="KEGG" id="lcic:INQ41_08870"/>
<evidence type="ECO:0000256" key="3">
    <source>
        <dbReference type="ARBA" id="ARBA00022737"/>
    </source>
</evidence>
<dbReference type="PROSITE" id="PS00101">
    <property type="entry name" value="HEXAPEP_TRANSFERASES"/>
    <property type="match status" value="1"/>
</dbReference>
<dbReference type="PIRSF" id="PIRSF000441">
    <property type="entry name" value="CysE"/>
    <property type="match status" value="1"/>
</dbReference>
<dbReference type="InterPro" id="IPR001451">
    <property type="entry name" value="Hexapep"/>
</dbReference>
<comment type="similarity">
    <text evidence="1 5">Belongs to the transferase hexapeptide repeat family.</text>
</comment>
<dbReference type="SUPFAM" id="SSF51161">
    <property type="entry name" value="Trimeric LpxA-like enzymes"/>
    <property type="match status" value="1"/>
</dbReference>
<dbReference type="PANTHER" id="PTHR42811">
    <property type="entry name" value="SERINE ACETYLTRANSFERASE"/>
    <property type="match status" value="1"/>
</dbReference>
<sequence length="199" mass="21521">MTPLFELLSQDLRRYYRAESAEGRRAAAFHACFTYGFIATCLYRYGRWAKSIRPGWLSLPFKLVYRVLKVPMELVFGIDISVNSNIGPGLYIGHFGGIFLVCDAGANLSVAQGVTIGYKGAGKSDRWPRIGDNVYIGAGAKVIGDISIGEGVVIGANTAVTKDVPAHMRVVGAAVRMTSLPDAGEKRRRTQPVAVESPP</sequence>
<dbReference type="InterPro" id="IPR011004">
    <property type="entry name" value="Trimer_LpxA-like_sf"/>
</dbReference>
<evidence type="ECO:0000256" key="2">
    <source>
        <dbReference type="ARBA" id="ARBA00022679"/>
    </source>
</evidence>
<evidence type="ECO:0000256" key="5">
    <source>
        <dbReference type="PIRNR" id="PIRNR000441"/>
    </source>
</evidence>
<proteinExistence type="inferred from homology"/>
<dbReference type="InterPro" id="IPR005881">
    <property type="entry name" value="Ser_O-AcTrfase"/>
</dbReference>
<dbReference type="InterPro" id="IPR045304">
    <property type="entry name" value="LbH_SAT"/>
</dbReference>
<keyword evidence="4 5" id="KW-0012">Acyltransferase</keyword>
<dbReference type="GO" id="GO:0005737">
    <property type="term" value="C:cytoplasm"/>
    <property type="evidence" value="ECO:0007669"/>
    <property type="project" value="InterPro"/>
</dbReference>
<gene>
    <name evidence="6" type="ORF">INQ41_08870</name>
</gene>
<dbReference type="InterPro" id="IPR018357">
    <property type="entry name" value="Hexapep_transf_CS"/>
</dbReference>
<dbReference type="CDD" id="cd03354">
    <property type="entry name" value="LbH_SAT"/>
    <property type="match status" value="1"/>
</dbReference>
<reference evidence="6 7" key="1">
    <citation type="submission" date="2020-10" db="EMBL/GenBank/DDBJ databases">
        <title>complete genome sequencing of Lysobacter sp. H21R20.</title>
        <authorList>
            <person name="Bae J.-W."/>
            <person name="Lee S.-Y."/>
        </authorList>
    </citation>
    <scope>NUCLEOTIDE SEQUENCE [LARGE SCALE GENOMIC DNA]</scope>
    <source>
        <strain evidence="6 7">H21R20</strain>
    </source>
</reference>